<feature type="transmembrane region" description="Helical" evidence="6">
    <location>
        <begin position="102"/>
        <end position="120"/>
    </location>
</feature>
<feature type="transmembrane region" description="Helical" evidence="6">
    <location>
        <begin position="78"/>
        <end position="96"/>
    </location>
</feature>
<dbReference type="PANTHER" id="PTHR22911">
    <property type="entry name" value="ACYL-MALONYL CONDENSING ENZYME-RELATED"/>
    <property type="match status" value="1"/>
</dbReference>
<organism evidence="8 9">
    <name type="scientific">Tropicimonas omnivorans</name>
    <dbReference type="NCBI Taxonomy" id="3075590"/>
    <lineage>
        <taxon>Bacteria</taxon>
        <taxon>Pseudomonadati</taxon>
        <taxon>Pseudomonadota</taxon>
        <taxon>Alphaproteobacteria</taxon>
        <taxon>Rhodobacterales</taxon>
        <taxon>Roseobacteraceae</taxon>
        <taxon>Tropicimonas</taxon>
    </lineage>
</organism>
<keyword evidence="3 6" id="KW-0812">Transmembrane</keyword>
<feature type="transmembrane region" description="Helical" evidence="6">
    <location>
        <begin position="271"/>
        <end position="290"/>
    </location>
</feature>
<dbReference type="RefSeq" id="WP_311688776.1">
    <property type="nucleotide sequence ID" value="NZ_JAVRHL010000001.1"/>
</dbReference>
<evidence type="ECO:0000313" key="9">
    <source>
        <dbReference type="Proteomes" id="UP001265259"/>
    </source>
</evidence>
<evidence type="ECO:0000259" key="7">
    <source>
        <dbReference type="Pfam" id="PF00892"/>
    </source>
</evidence>
<feature type="domain" description="EamA" evidence="7">
    <location>
        <begin position="9"/>
        <end position="142"/>
    </location>
</feature>
<dbReference type="EMBL" id="JAVRHL010000001">
    <property type="protein sequence ID" value="MDT0681244.1"/>
    <property type="molecule type" value="Genomic_DNA"/>
</dbReference>
<feature type="transmembrane region" description="Helical" evidence="6">
    <location>
        <begin position="186"/>
        <end position="208"/>
    </location>
</feature>
<evidence type="ECO:0000256" key="6">
    <source>
        <dbReference type="SAM" id="Phobius"/>
    </source>
</evidence>
<feature type="transmembrane region" description="Helical" evidence="6">
    <location>
        <begin position="153"/>
        <end position="174"/>
    </location>
</feature>
<evidence type="ECO:0000256" key="1">
    <source>
        <dbReference type="ARBA" id="ARBA00004141"/>
    </source>
</evidence>
<dbReference type="Proteomes" id="UP001265259">
    <property type="component" value="Unassembled WGS sequence"/>
</dbReference>
<sequence>MRPAASSSRGIALFLTATLLITTMSAIVQLLSDGVPLGEIIFFRCFVGMVPIAIYTMIRGQFPRALGTRKPLVHLQRAAIGVTAMGLNFYALSQLSLANAQALGYLAPVMALPLAGLLLGEAVGARHFAAIGLGFAGVGLMLWPAMSLPGNDATYGIIAGVAFAGTSAFVRVHIRGMTATESGPAIAFWFTVAGSVIGLMTLPLGWVVPDAGTMALLVLTGLLGGAAHIFSTEAQSRAQVSTLAIFEYSGLVWALAFDVVLLGAFPGPWSLAGAGAIVAAAMLSTLPAALRRRRERRAAKKMPRHPAEG</sequence>
<dbReference type="Pfam" id="PF00892">
    <property type="entry name" value="EamA"/>
    <property type="match status" value="1"/>
</dbReference>
<evidence type="ECO:0000256" key="5">
    <source>
        <dbReference type="ARBA" id="ARBA00023136"/>
    </source>
</evidence>
<accession>A0ABU3DC05</accession>
<keyword evidence="4 6" id="KW-1133">Transmembrane helix</keyword>
<protein>
    <submittedName>
        <fullName evidence="8">DMT family transporter</fullName>
    </submittedName>
</protein>
<evidence type="ECO:0000256" key="3">
    <source>
        <dbReference type="ARBA" id="ARBA00022692"/>
    </source>
</evidence>
<proteinExistence type="inferred from homology"/>
<dbReference type="InterPro" id="IPR037185">
    <property type="entry name" value="EmrE-like"/>
</dbReference>
<comment type="subcellular location">
    <subcellularLocation>
        <location evidence="1">Membrane</location>
        <topology evidence="1">Multi-pass membrane protein</topology>
    </subcellularLocation>
</comment>
<dbReference type="SUPFAM" id="SSF103481">
    <property type="entry name" value="Multidrug resistance efflux transporter EmrE"/>
    <property type="match status" value="2"/>
</dbReference>
<keyword evidence="9" id="KW-1185">Reference proteome</keyword>
<name>A0ABU3DC05_9RHOB</name>
<comment type="similarity">
    <text evidence="2">Belongs to the drug/metabolite transporter (DMT) superfamily. 10 TMS drug/metabolite exporter (DME) (TC 2.A.7.3) family.</text>
</comment>
<evidence type="ECO:0000313" key="8">
    <source>
        <dbReference type="EMBL" id="MDT0681244.1"/>
    </source>
</evidence>
<feature type="transmembrane region" description="Helical" evidence="6">
    <location>
        <begin position="214"/>
        <end position="231"/>
    </location>
</feature>
<dbReference type="PANTHER" id="PTHR22911:SF6">
    <property type="entry name" value="SOLUTE CARRIER FAMILY 35 MEMBER G1"/>
    <property type="match status" value="1"/>
</dbReference>
<comment type="caution">
    <text evidence="8">The sequence shown here is derived from an EMBL/GenBank/DDBJ whole genome shotgun (WGS) entry which is preliminary data.</text>
</comment>
<evidence type="ECO:0000256" key="4">
    <source>
        <dbReference type="ARBA" id="ARBA00022989"/>
    </source>
</evidence>
<evidence type="ECO:0000256" key="2">
    <source>
        <dbReference type="ARBA" id="ARBA00009853"/>
    </source>
</evidence>
<gene>
    <name evidence="8" type="ORF">RM543_01000</name>
</gene>
<dbReference type="InterPro" id="IPR000620">
    <property type="entry name" value="EamA_dom"/>
</dbReference>
<feature type="transmembrane region" description="Helical" evidence="6">
    <location>
        <begin position="243"/>
        <end position="265"/>
    </location>
</feature>
<feature type="transmembrane region" description="Helical" evidence="6">
    <location>
        <begin position="127"/>
        <end position="147"/>
    </location>
</feature>
<keyword evidence="5 6" id="KW-0472">Membrane</keyword>
<reference evidence="8 9" key="1">
    <citation type="submission" date="2023-09" db="EMBL/GenBank/DDBJ databases">
        <authorList>
            <person name="Rey-Velasco X."/>
        </authorList>
    </citation>
    <scope>NUCLEOTIDE SEQUENCE [LARGE SCALE GENOMIC DNA]</scope>
    <source>
        <strain evidence="8 9">F158</strain>
    </source>
</reference>
<feature type="transmembrane region" description="Helical" evidence="6">
    <location>
        <begin position="41"/>
        <end position="58"/>
    </location>
</feature>